<evidence type="ECO:0000313" key="15">
    <source>
        <dbReference type="EMBL" id="KAJ1967331.1"/>
    </source>
</evidence>
<evidence type="ECO:0000256" key="3">
    <source>
        <dbReference type="ARBA" id="ARBA00010703"/>
    </source>
</evidence>
<dbReference type="GO" id="GO:0008175">
    <property type="term" value="F:tRNA methyltransferase activity"/>
    <property type="evidence" value="ECO:0007669"/>
    <property type="project" value="TreeGrafter"/>
</dbReference>
<dbReference type="Pfam" id="PF04072">
    <property type="entry name" value="LCM"/>
    <property type="match status" value="1"/>
</dbReference>
<dbReference type="EC" id="2.1.1.290" evidence="5"/>
<dbReference type="SUPFAM" id="SSF117281">
    <property type="entry name" value="Kelch motif"/>
    <property type="match status" value="1"/>
</dbReference>
<comment type="caution">
    <text evidence="15">The sequence shown here is derived from an EMBL/GenBank/DDBJ whole genome shotgun (WGS) entry which is preliminary data.</text>
</comment>
<dbReference type="PANTHER" id="PTHR46529:SF1">
    <property type="entry name" value="TRNA WYBUTOSINE-SYNTHESIZING PROTEIN 4"/>
    <property type="match status" value="1"/>
</dbReference>
<evidence type="ECO:0000313" key="16">
    <source>
        <dbReference type="Proteomes" id="UP001150925"/>
    </source>
</evidence>
<evidence type="ECO:0000256" key="11">
    <source>
        <dbReference type="ARBA" id="ARBA00029750"/>
    </source>
</evidence>
<evidence type="ECO:0000256" key="12">
    <source>
        <dbReference type="ARBA" id="ARBA00030847"/>
    </source>
</evidence>
<comment type="catalytic activity">
    <reaction evidence="1">
        <text>7-[(3S)-3-amino-3-carboxypropyl]wyosine(37) in tRNA(Phe) + S-adenosyl-L-methionine = 7-[(3S)-(3-amino-3-methoxycarbonyl)propyl]wyosine(37) in tRNA(Phe) + S-adenosyl-L-homocysteine</text>
        <dbReference type="Rhea" id="RHEA:36903"/>
        <dbReference type="Rhea" id="RHEA-COMP:10379"/>
        <dbReference type="Rhea" id="RHEA-COMP:11844"/>
        <dbReference type="ChEBI" id="CHEBI:57856"/>
        <dbReference type="ChEBI" id="CHEBI:59789"/>
        <dbReference type="ChEBI" id="CHEBI:73543"/>
        <dbReference type="ChEBI" id="CHEBI:74275"/>
        <dbReference type="EC" id="2.1.1.290"/>
    </reaction>
</comment>
<feature type="compositionally biased region" description="Polar residues" evidence="14">
    <location>
        <begin position="12"/>
        <end position="23"/>
    </location>
</feature>
<evidence type="ECO:0000256" key="10">
    <source>
        <dbReference type="ARBA" id="ARBA00022694"/>
    </source>
</evidence>
<dbReference type="SUPFAM" id="SSF53335">
    <property type="entry name" value="S-adenosyl-L-methionine-dependent methyltransferases"/>
    <property type="match status" value="1"/>
</dbReference>
<evidence type="ECO:0000256" key="2">
    <source>
        <dbReference type="ARBA" id="ARBA00004797"/>
    </source>
</evidence>
<keyword evidence="8" id="KW-0808">Transferase</keyword>
<dbReference type="PANTHER" id="PTHR46529">
    <property type="entry name" value="TRNA WYBUTOSINE-SYNTHESIZING PROTEIN 4"/>
    <property type="match status" value="1"/>
</dbReference>
<dbReference type="Proteomes" id="UP001150925">
    <property type="component" value="Unassembled WGS sequence"/>
</dbReference>
<evidence type="ECO:0000256" key="4">
    <source>
        <dbReference type="ARBA" id="ARBA00012155"/>
    </source>
</evidence>
<evidence type="ECO:0000256" key="9">
    <source>
        <dbReference type="ARBA" id="ARBA00022691"/>
    </source>
</evidence>
<sequence>MPTKPPPPQRPSTNSNSDLAVQATNDNSIVSKRSAERLGYFQEYQYLEPFIPGRVRRAPLINLAYFGRSLVVDYFASWFLDTSVRTASPQFRLPSTLTNLPKVVVSLGCGFDPSYFRIKSRQLTHPFIYVEIDYPTLVKRKQSLIRQNPSLSQTLASARPQFMDNGDIIAEDYFLIGWDLKNVKGLVERLAECGITPNHEILFVSEVALVYMDTPDADRVIRWAAQFPRAHFVLYEQTCPTDGPNPFSTAMVNHFRKMRAPLNCFVDYPSITDQCQRFQTCHWSRVCVSTLKSFVDQILTLEERRRIFSIEPFDEWEEWDISSSHYMVVFAQSNSASPVAIPPSLPGFIYHEHCITGLGSPKPESPKAGPLAQEYQRFRDAQWSDDTLQCTGLNIPRWGHTATAVASLNSTMVVFGGFGSPDGVSSRSKLTHKRLADPLCITRPDPSPDYKVTVLEGSTSLPCSRMYHTMSAVPGTSSIVLFGGRSGPLTAFNDVYIVDVTTAPEGRQAAWRCVSPGTPVTKPTKGSTNANETCDSATNVELRDDSQPCPRYRHAACVIPGDDPVLVIHGGRNPRQGVLGDMWRWNLATMQWELISLAPQDGCPRNVLPACYSHTMNFEPKTLTLWIIGGLTGLGETLASVYKICTRTWTTKRLDPCLSPDVTSPLRPSLPISDEIHWLARYGHKAYNLPWDPSLILIVGGITSTADTLLRWSTTWTLFDSTSCTFCYLEVPHKETMAMQWLCTGFDAVWLNPQGNQFELALVGGGATCLSFGSVFNQGFPRLIFPTCAP</sequence>
<dbReference type="Gene3D" id="3.40.50.150">
    <property type="entry name" value="Vaccinia Virus protein VP39"/>
    <property type="match status" value="1"/>
</dbReference>
<keyword evidence="7 15" id="KW-0489">Methyltransferase</keyword>
<dbReference type="EMBL" id="JANBPY010000355">
    <property type="protein sequence ID" value="KAJ1967331.1"/>
    <property type="molecule type" value="Genomic_DNA"/>
</dbReference>
<evidence type="ECO:0000256" key="7">
    <source>
        <dbReference type="ARBA" id="ARBA00022603"/>
    </source>
</evidence>
<dbReference type="OrthoDB" id="47172at2759"/>
<evidence type="ECO:0000256" key="14">
    <source>
        <dbReference type="SAM" id="MobiDB-lite"/>
    </source>
</evidence>
<dbReference type="InterPro" id="IPR015915">
    <property type="entry name" value="Kelch-typ_b-propeller"/>
</dbReference>
<name>A0A9W8AXW7_9FUNG</name>
<evidence type="ECO:0000256" key="1">
    <source>
        <dbReference type="ARBA" id="ARBA00001806"/>
    </source>
</evidence>
<gene>
    <name evidence="15" type="primary">PPM2</name>
    <name evidence="15" type="ORF">IWQ62_001932</name>
</gene>
<dbReference type="Pfam" id="PF13418">
    <property type="entry name" value="Beta-prop_TYW4"/>
    <property type="match status" value="1"/>
</dbReference>
<feature type="compositionally biased region" description="Pro residues" evidence="14">
    <location>
        <begin position="1"/>
        <end position="10"/>
    </location>
</feature>
<keyword evidence="9" id="KW-0949">S-adenosyl-L-methionine</keyword>
<dbReference type="Gene3D" id="2.120.10.80">
    <property type="entry name" value="Kelch-type beta propeller"/>
    <property type="match status" value="2"/>
</dbReference>
<evidence type="ECO:0000256" key="5">
    <source>
        <dbReference type="ARBA" id="ARBA00012779"/>
    </source>
</evidence>
<keyword evidence="10" id="KW-0819">tRNA processing</keyword>
<dbReference type="InterPro" id="IPR029063">
    <property type="entry name" value="SAM-dependent_MTases_sf"/>
</dbReference>
<dbReference type="AlphaFoldDB" id="A0A9W8AXW7"/>
<reference evidence="15" key="1">
    <citation type="submission" date="2022-07" db="EMBL/GenBank/DDBJ databases">
        <title>Phylogenomic reconstructions and comparative analyses of Kickxellomycotina fungi.</title>
        <authorList>
            <person name="Reynolds N.K."/>
            <person name="Stajich J.E."/>
            <person name="Barry K."/>
            <person name="Grigoriev I.V."/>
            <person name="Crous P."/>
            <person name="Smith M.E."/>
        </authorList>
    </citation>
    <scope>NUCLEOTIDE SEQUENCE</scope>
    <source>
        <strain evidence="15">RSA 1196</strain>
    </source>
</reference>
<proteinExistence type="inferred from homology"/>
<comment type="catalytic activity">
    <reaction evidence="13">
        <text>7-[(3S)-(3-amino-3-methoxycarbonyl)propyl]wyosine(37) in tRNA(Phe) + S-adenosyl-L-methionine + CO2 = wybutosine(37) in tRNA(Phe) + S-adenosyl-L-homocysteine + 2 H(+)</text>
        <dbReference type="Rhea" id="RHEA:37119"/>
        <dbReference type="Rhea" id="RHEA-COMP:11844"/>
        <dbReference type="Rhea" id="RHEA-COMP:11847"/>
        <dbReference type="ChEBI" id="CHEBI:15378"/>
        <dbReference type="ChEBI" id="CHEBI:16526"/>
        <dbReference type="ChEBI" id="CHEBI:57856"/>
        <dbReference type="ChEBI" id="CHEBI:59789"/>
        <dbReference type="ChEBI" id="CHEBI:73544"/>
        <dbReference type="ChEBI" id="CHEBI:74275"/>
        <dbReference type="EC" id="2.3.1.231"/>
    </reaction>
</comment>
<dbReference type="EC" id="2.3.1.231" evidence="4"/>
<evidence type="ECO:0000256" key="8">
    <source>
        <dbReference type="ARBA" id="ARBA00022679"/>
    </source>
</evidence>
<organism evidence="15 16">
    <name type="scientific">Dispira parvispora</name>
    <dbReference type="NCBI Taxonomy" id="1520584"/>
    <lineage>
        <taxon>Eukaryota</taxon>
        <taxon>Fungi</taxon>
        <taxon>Fungi incertae sedis</taxon>
        <taxon>Zoopagomycota</taxon>
        <taxon>Kickxellomycotina</taxon>
        <taxon>Dimargaritomycetes</taxon>
        <taxon>Dimargaritales</taxon>
        <taxon>Dimargaritaceae</taxon>
        <taxon>Dispira</taxon>
    </lineage>
</organism>
<dbReference type="GO" id="GO:0031591">
    <property type="term" value="P:wybutosine biosynthetic process"/>
    <property type="evidence" value="ECO:0007669"/>
    <property type="project" value="TreeGrafter"/>
</dbReference>
<feature type="region of interest" description="Disordered" evidence="14">
    <location>
        <begin position="1"/>
        <end position="23"/>
    </location>
</feature>
<dbReference type="GO" id="GO:0030488">
    <property type="term" value="P:tRNA methylation"/>
    <property type="evidence" value="ECO:0007669"/>
    <property type="project" value="TreeGrafter"/>
</dbReference>
<evidence type="ECO:0000256" key="13">
    <source>
        <dbReference type="ARBA" id="ARBA00049250"/>
    </source>
</evidence>
<evidence type="ECO:0000256" key="6">
    <source>
        <dbReference type="ARBA" id="ARBA00018045"/>
    </source>
</evidence>
<accession>A0A9W8AXW7</accession>
<comment type="pathway">
    <text evidence="2">tRNA modification; wybutosine-tRNA(Phe) biosynthesis.</text>
</comment>
<dbReference type="InterPro" id="IPR007213">
    <property type="entry name" value="Ppm1/Ppm2/Tcmp"/>
</dbReference>
<comment type="similarity">
    <text evidence="3">Belongs to the methyltransferase superfamily. LCMT family.</text>
</comment>
<protein>
    <recommendedName>
        <fullName evidence="6">tRNA wybutosine-synthesizing protein 4</fullName>
        <ecNumber evidence="5">2.1.1.290</ecNumber>
        <ecNumber evidence="4">2.3.1.231</ecNumber>
    </recommendedName>
    <alternativeName>
        <fullName evidence="12">tRNA(Phe) (7-(3-amino-3-(methoxycarbonyl)propyl)wyosine(37)-N)-methoxycarbonyltransferase</fullName>
    </alternativeName>
    <alternativeName>
        <fullName evidence="11">tRNA(Phe) (7-(3-amino-3-carboxypropyl)wyosine(37)-O)-methyltransferase</fullName>
    </alternativeName>
</protein>
<keyword evidence="16" id="KW-1185">Reference proteome</keyword>